<dbReference type="Gene3D" id="3.20.20.30">
    <property type="entry name" value="Luciferase-like domain"/>
    <property type="match status" value="1"/>
</dbReference>
<dbReference type="NCBIfam" id="TIGR03842">
    <property type="entry name" value="F420_CPS_4043"/>
    <property type="match status" value="1"/>
</dbReference>
<dbReference type="InterPro" id="IPR022315">
    <property type="entry name" value="F420_OxRdatse_CPS4043_pred"/>
</dbReference>
<dbReference type="InterPro" id="IPR011251">
    <property type="entry name" value="Luciferase-like_dom"/>
</dbReference>
<dbReference type="Pfam" id="PF00296">
    <property type="entry name" value="Bac_luciferase"/>
    <property type="match status" value="1"/>
</dbReference>
<reference evidence="3 4" key="1">
    <citation type="submission" date="2021-05" db="EMBL/GenBank/DDBJ databases">
        <title>Novel species in genus Cellulomonas.</title>
        <authorList>
            <person name="Zhang G."/>
        </authorList>
    </citation>
    <scope>NUCLEOTIDE SEQUENCE [LARGE SCALE GENOMIC DNA]</scope>
    <source>
        <strain evidence="4">zg-ZUI222</strain>
    </source>
</reference>
<dbReference type="SUPFAM" id="SSF51679">
    <property type="entry name" value="Bacterial luciferase-like"/>
    <property type="match status" value="1"/>
</dbReference>
<sequence length="360" mass="39452">MDLGVVLQTDPPAWRTVDLARQAETHGFSHVWTFDSHLLWQEPFVIYSAVLAATRRVVVGPMVTNPATRDWTVLASLFATLNEMYGNRTVCGIGRGDSAVRTLNGRPSDLATLREAVHVIRELANSRPVDLGERTVRFPWSRGSTLDVWVAAYGPQALRLAGEVGDGYVLQLADPDIARWMIRAVRDSAEAAGRDPDDVRICVAAPAYVGDGASPAARAHMREQCRWFGGMVGNHVADIVRRYGTDSAIPRALTDYVREREGYDYNAHGRPGNTHAAFVPDEIVERFCVLGSPHEHVERLRELEALGCDQFAVYLQHDNKEETLRLYGERVIPALAEPVVATAPATVPTAPAPSAAAVTP</sequence>
<evidence type="ECO:0000313" key="3">
    <source>
        <dbReference type="EMBL" id="QVI63631.1"/>
    </source>
</evidence>
<dbReference type="InterPro" id="IPR050564">
    <property type="entry name" value="F420-G6PD/mer"/>
</dbReference>
<organism evidence="3 4">
    <name type="scientific">Cellulomonas wangleii</name>
    <dbReference type="NCBI Taxonomy" id="2816956"/>
    <lineage>
        <taxon>Bacteria</taxon>
        <taxon>Bacillati</taxon>
        <taxon>Actinomycetota</taxon>
        <taxon>Actinomycetes</taxon>
        <taxon>Micrococcales</taxon>
        <taxon>Cellulomonadaceae</taxon>
        <taxon>Cellulomonas</taxon>
    </lineage>
</organism>
<accession>A0ABX8D8U2</accession>
<evidence type="ECO:0000259" key="2">
    <source>
        <dbReference type="Pfam" id="PF00296"/>
    </source>
</evidence>
<feature type="domain" description="Luciferase-like" evidence="2">
    <location>
        <begin position="12"/>
        <end position="309"/>
    </location>
</feature>
<protein>
    <submittedName>
        <fullName evidence="3">TIGR03842 family LLM class F420-dependent oxidoreductase</fullName>
    </submittedName>
</protein>
<dbReference type="PANTHER" id="PTHR43244">
    <property type="match status" value="1"/>
</dbReference>
<dbReference type="PANTHER" id="PTHR43244:SF1">
    <property type="entry name" value="5,10-METHYLENETETRAHYDROMETHANOPTERIN REDUCTASE"/>
    <property type="match status" value="1"/>
</dbReference>
<dbReference type="Proteomes" id="UP000677804">
    <property type="component" value="Chromosome"/>
</dbReference>
<keyword evidence="1" id="KW-0560">Oxidoreductase</keyword>
<dbReference type="InterPro" id="IPR036661">
    <property type="entry name" value="Luciferase-like_sf"/>
</dbReference>
<dbReference type="CDD" id="cd01097">
    <property type="entry name" value="Tetrahydromethanopterin_reductase"/>
    <property type="match status" value="1"/>
</dbReference>
<dbReference type="RefSeq" id="WP_207341460.1">
    <property type="nucleotide sequence ID" value="NZ_CP074405.1"/>
</dbReference>
<keyword evidence="4" id="KW-1185">Reference proteome</keyword>
<proteinExistence type="predicted"/>
<evidence type="ECO:0000256" key="1">
    <source>
        <dbReference type="ARBA" id="ARBA00023002"/>
    </source>
</evidence>
<gene>
    <name evidence="3" type="ORF">KG103_07235</name>
</gene>
<evidence type="ECO:0000313" key="4">
    <source>
        <dbReference type="Proteomes" id="UP000677804"/>
    </source>
</evidence>
<dbReference type="EMBL" id="CP074405">
    <property type="protein sequence ID" value="QVI63631.1"/>
    <property type="molecule type" value="Genomic_DNA"/>
</dbReference>
<name>A0ABX8D8U2_9CELL</name>